<accession>A0A8H7E597</accession>
<protein>
    <submittedName>
        <fullName evidence="2">Uncharacterized protein</fullName>
    </submittedName>
</protein>
<sequence>MKTTYGIINRMVFVGSPSRNAGLITNVRSIDQSSTPGPESAFEHRTAPEQTKRRRQPRCRIWLSRLALCLHSQGEEVCWGDAAEEDIYIVRKKQLVRYK</sequence>
<evidence type="ECO:0000313" key="3">
    <source>
        <dbReference type="Proteomes" id="UP000606974"/>
    </source>
</evidence>
<dbReference type="Proteomes" id="UP000606974">
    <property type="component" value="Unassembled WGS sequence"/>
</dbReference>
<evidence type="ECO:0000313" key="2">
    <source>
        <dbReference type="EMBL" id="KAF7509832.1"/>
    </source>
</evidence>
<name>A0A8H7E597_9EURO</name>
<dbReference type="EMBL" id="JAACFV010000036">
    <property type="protein sequence ID" value="KAF7509832.1"/>
    <property type="molecule type" value="Genomic_DNA"/>
</dbReference>
<dbReference type="AlphaFoldDB" id="A0A8H7E597"/>
<proteinExistence type="predicted"/>
<gene>
    <name evidence="2" type="ORF">GJ744_007343</name>
</gene>
<feature type="compositionally biased region" description="Basic and acidic residues" evidence="1">
    <location>
        <begin position="41"/>
        <end position="51"/>
    </location>
</feature>
<feature type="region of interest" description="Disordered" evidence="1">
    <location>
        <begin position="29"/>
        <end position="56"/>
    </location>
</feature>
<evidence type="ECO:0000256" key="1">
    <source>
        <dbReference type="SAM" id="MobiDB-lite"/>
    </source>
</evidence>
<organism evidence="2 3">
    <name type="scientific">Endocarpon pusillum</name>
    <dbReference type="NCBI Taxonomy" id="364733"/>
    <lineage>
        <taxon>Eukaryota</taxon>
        <taxon>Fungi</taxon>
        <taxon>Dikarya</taxon>
        <taxon>Ascomycota</taxon>
        <taxon>Pezizomycotina</taxon>
        <taxon>Eurotiomycetes</taxon>
        <taxon>Chaetothyriomycetidae</taxon>
        <taxon>Verrucariales</taxon>
        <taxon>Verrucariaceae</taxon>
        <taxon>Endocarpon</taxon>
    </lineage>
</organism>
<reference evidence="2" key="1">
    <citation type="submission" date="2020-02" db="EMBL/GenBank/DDBJ databases">
        <authorList>
            <person name="Palmer J.M."/>
        </authorList>
    </citation>
    <scope>NUCLEOTIDE SEQUENCE</scope>
    <source>
        <strain evidence="2">EPUS1.4</strain>
        <tissue evidence="2">Thallus</tissue>
    </source>
</reference>
<comment type="caution">
    <text evidence="2">The sequence shown here is derived from an EMBL/GenBank/DDBJ whole genome shotgun (WGS) entry which is preliminary data.</text>
</comment>
<keyword evidence="3" id="KW-1185">Reference proteome</keyword>